<gene>
    <name evidence="1" type="ORF">LTRI10_LOCUS31572</name>
</gene>
<dbReference type="AlphaFoldDB" id="A0AAV2EYW0"/>
<keyword evidence="2" id="KW-1185">Reference proteome</keyword>
<accession>A0AAV2EYW0</accession>
<sequence>MPSSSPSTTHLVPWTAGTLPSHSPLATAAASLALPPATRPAPPPQPPLQQLQWLHPFLSLPLLTPSRRLSAVQLSLRRAPASLLTNLQIITVSHNLLPGIVAIRGGRKGVKNGKGLLVVDYSTSLFIFFIFK</sequence>
<organism evidence="1 2">
    <name type="scientific">Linum trigynum</name>
    <dbReference type="NCBI Taxonomy" id="586398"/>
    <lineage>
        <taxon>Eukaryota</taxon>
        <taxon>Viridiplantae</taxon>
        <taxon>Streptophyta</taxon>
        <taxon>Embryophyta</taxon>
        <taxon>Tracheophyta</taxon>
        <taxon>Spermatophyta</taxon>
        <taxon>Magnoliopsida</taxon>
        <taxon>eudicotyledons</taxon>
        <taxon>Gunneridae</taxon>
        <taxon>Pentapetalae</taxon>
        <taxon>rosids</taxon>
        <taxon>fabids</taxon>
        <taxon>Malpighiales</taxon>
        <taxon>Linaceae</taxon>
        <taxon>Linum</taxon>
    </lineage>
</organism>
<reference evidence="1 2" key="1">
    <citation type="submission" date="2024-04" db="EMBL/GenBank/DDBJ databases">
        <authorList>
            <person name="Fracassetti M."/>
        </authorList>
    </citation>
    <scope>NUCLEOTIDE SEQUENCE [LARGE SCALE GENOMIC DNA]</scope>
</reference>
<evidence type="ECO:0000313" key="1">
    <source>
        <dbReference type="EMBL" id="CAL1390812.1"/>
    </source>
</evidence>
<proteinExistence type="predicted"/>
<name>A0AAV2EYW0_9ROSI</name>
<evidence type="ECO:0000313" key="2">
    <source>
        <dbReference type="Proteomes" id="UP001497516"/>
    </source>
</evidence>
<dbReference type="Proteomes" id="UP001497516">
    <property type="component" value="Chromosome 5"/>
</dbReference>
<dbReference type="EMBL" id="OZ034818">
    <property type="protein sequence ID" value="CAL1390812.1"/>
    <property type="molecule type" value="Genomic_DNA"/>
</dbReference>
<protein>
    <submittedName>
        <fullName evidence="1">Uncharacterized protein</fullName>
    </submittedName>
</protein>